<evidence type="ECO:0000313" key="6">
    <source>
        <dbReference type="EMBL" id="NHZ41674.1"/>
    </source>
</evidence>
<reference evidence="6 7" key="1">
    <citation type="submission" date="2019-09" db="EMBL/GenBank/DDBJ databases">
        <title>Taxonomy of Antarctic Massilia spp.: description of Massilia rubra sp. nov., Massilia aquatica sp. nov., Massilia mucilaginosa sp. nov., Massilia frigida sp. nov. isolated from streams, lakes and regoliths.</title>
        <authorList>
            <person name="Holochova P."/>
            <person name="Sedlacek I."/>
            <person name="Kralova S."/>
            <person name="Maslanova I."/>
            <person name="Busse H.-J."/>
            <person name="Stankova E."/>
            <person name="Vrbovska V."/>
            <person name="Kovarovic V."/>
            <person name="Bartak M."/>
            <person name="Svec P."/>
            <person name="Pantucek R."/>
        </authorList>
    </citation>
    <scope>NUCLEOTIDE SEQUENCE [LARGE SCALE GENOMIC DNA]</scope>
    <source>
        <strain evidence="6 7">CCM 8693</strain>
    </source>
</reference>
<evidence type="ECO:0000256" key="3">
    <source>
        <dbReference type="ARBA" id="ARBA00022801"/>
    </source>
</evidence>
<evidence type="ECO:0000256" key="2">
    <source>
        <dbReference type="ARBA" id="ARBA00011901"/>
    </source>
</evidence>
<dbReference type="Proteomes" id="UP000819052">
    <property type="component" value="Unassembled WGS sequence"/>
</dbReference>
<evidence type="ECO:0000256" key="4">
    <source>
        <dbReference type="ARBA" id="ARBA00023316"/>
    </source>
</evidence>
<evidence type="ECO:0000313" key="7">
    <source>
        <dbReference type="Proteomes" id="UP000819052"/>
    </source>
</evidence>
<sequence>MLIVDNQGYIISDRVTRTPRPNIEHGVLSRIRGIIVHQTGGNSASSSLSSYLLQNANGAHFLIDKDGTMYQVASLRKQTRHVGKLKARCLVENRCTPTELTALKTFSPTAEHRRESAKQVPQRYPSNEDSVGIEIVGALTSEGVYETVNAQQNASLHWLVAELTSTLGVPMSEIFRHPEVSRKTPSEAASASW</sequence>
<dbReference type="PANTHER" id="PTHR30417">
    <property type="entry name" value="N-ACETYLMURAMOYL-L-ALANINE AMIDASE AMID"/>
    <property type="match status" value="1"/>
</dbReference>
<evidence type="ECO:0000259" key="5">
    <source>
        <dbReference type="Pfam" id="PF01510"/>
    </source>
</evidence>
<protein>
    <recommendedName>
        <fullName evidence="2">N-acetylmuramoyl-L-alanine amidase</fullName>
        <ecNumber evidence="2">3.5.1.28</ecNumber>
    </recommendedName>
</protein>
<dbReference type="EMBL" id="VVIW01000008">
    <property type="protein sequence ID" value="NHZ41674.1"/>
    <property type="molecule type" value="Genomic_DNA"/>
</dbReference>
<dbReference type="InterPro" id="IPR002502">
    <property type="entry name" value="Amidase_domain"/>
</dbReference>
<dbReference type="PANTHER" id="PTHR30417:SF1">
    <property type="entry name" value="N-ACETYLMURAMOYL-L-ALANINE AMIDASE AMID"/>
    <property type="match status" value="1"/>
</dbReference>
<dbReference type="Pfam" id="PF01510">
    <property type="entry name" value="Amidase_2"/>
    <property type="match status" value="1"/>
</dbReference>
<dbReference type="RefSeq" id="WP_167077432.1">
    <property type="nucleotide sequence ID" value="NZ_VVIW01000008.1"/>
</dbReference>
<organism evidence="6 7">
    <name type="scientific">Massilia aquatica</name>
    <dbReference type="NCBI Taxonomy" id="2609000"/>
    <lineage>
        <taxon>Bacteria</taxon>
        <taxon>Pseudomonadati</taxon>
        <taxon>Pseudomonadota</taxon>
        <taxon>Betaproteobacteria</taxon>
        <taxon>Burkholderiales</taxon>
        <taxon>Oxalobacteraceae</taxon>
        <taxon>Telluria group</taxon>
        <taxon>Massilia</taxon>
    </lineage>
</organism>
<dbReference type="InterPro" id="IPR051206">
    <property type="entry name" value="NAMLAA_amidase_2"/>
</dbReference>
<keyword evidence="3" id="KW-0378">Hydrolase</keyword>
<dbReference type="InterPro" id="IPR036505">
    <property type="entry name" value="Amidase/PGRP_sf"/>
</dbReference>
<dbReference type="SUPFAM" id="SSF55846">
    <property type="entry name" value="N-acetylmuramoyl-L-alanine amidase-like"/>
    <property type="match status" value="1"/>
</dbReference>
<keyword evidence="7" id="KW-1185">Reference proteome</keyword>
<proteinExistence type="predicted"/>
<name>A0ABX0MDN6_9BURK</name>
<comment type="caution">
    <text evidence="6">The sequence shown here is derived from an EMBL/GenBank/DDBJ whole genome shotgun (WGS) entry which is preliminary data.</text>
</comment>
<feature type="domain" description="N-acetylmuramoyl-L-alanine amidase" evidence="5">
    <location>
        <begin position="30"/>
        <end position="183"/>
    </location>
</feature>
<evidence type="ECO:0000256" key="1">
    <source>
        <dbReference type="ARBA" id="ARBA00001561"/>
    </source>
</evidence>
<comment type="catalytic activity">
    <reaction evidence="1">
        <text>Hydrolyzes the link between N-acetylmuramoyl residues and L-amino acid residues in certain cell-wall glycopeptides.</text>
        <dbReference type="EC" id="3.5.1.28"/>
    </reaction>
</comment>
<dbReference type="EC" id="3.5.1.28" evidence="2"/>
<accession>A0ABX0MDN6</accession>
<gene>
    <name evidence="6" type="ORF">F1609_16115</name>
</gene>
<keyword evidence="4" id="KW-0961">Cell wall biogenesis/degradation</keyword>
<dbReference type="Gene3D" id="3.40.80.10">
    <property type="entry name" value="Peptidoglycan recognition protein-like"/>
    <property type="match status" value="1"/>
</dbReference>